<keyword evidence="2" id="KW-1185">Reference proteome</keyword>
<dbReference type="Proteomes" id="UP000241587">
    <property type="component" value="Unassembled WGS sequence"/>
</dbReference>
<dbReference type="EMBL" id="PVEM01000001">
    <property type="protein sequence ID" value="PTD12965.1"/>
    <property type="molecule type" value="Genomic_DNA"/>
</dbReference>
<proteinExistence type="predicted"/>
<organism evidence="1 2">
    <name type="scientific">Fusarium culmorum</name>
    <dbReference type="NCBI Taxonomy" id="5516"/>
    <lineage>
        <taxon>Eukaryota</taxon>
        <taxon>Fungi</taxon>
        <taxon>Dikarya</taxon>
        <taxon>Ascomycota</taxon>
        <taxon>Pezizomycotina</taxon>
        <taxon>Sordariomycetes</taxon>
        <taxon>Hypocreomycetidae</taxon>
        <taxon>Hypocreales</taxon>
        <taxon>Nectriaceae</taxon>
        <taxon>Fusarium</taxon>
    </lineage>
</organism>
<protein>
    <submittedName>
        <fullName evidence="1">Uncharacterized protein</fullName>
    </submittedName>
</protein>
<sequence>MSAQDYYGGGGGGYPNNLNLPTALPKVNTDLLKASTGLPRDSTAPRKDNTMALLKAKLLCSINKLLLNRVVERAAAAVA</sequence>
<gene>
    <name evidence="1" type="ORF">FCULG_00004023</name>
</gene>
<reference evidence="1 2" key="1">
    <citation type="submission" date="2018-02" db="EMBL/GenBank/DDBJ databases">
        <title>Fusarium culmorum secondary metabolites in fungal-bacterial-plant interactions.</title>
        <authorList>
            <person name="Schmidt R."/>
        </authorList>
    </citation>
    <scope>NUCLEOTIDE SEQUENCE [LARGE SCALE GENOMIC DNA]</scope>
    <source>
        <strain evidence="1 2">PV</strain>
    </source>
</reference>
<comment type="caution">
    <text evidence="1">The sequence shown here is derived from an EMBL/GenBank/DDBJ whole genome shotgun (WGS) entry which is preliminary data.</text>
</comment>
<evidence type="ECO:0000313" key="1">
    <source>
        <dbReference type="EMBL" id="PTD12965.1"/>
    </source>
</evidence>
<dbReference type="AlphaFoldDB" id="A0A2T4HB20"/>
<evidence type="ECO:0000313" key="2">
    <source>
        <dbReference type="Proteomes" id="UP000241587"/>
    </source>
</evidence>
<name>A0A2T4HB20_FUSCU</name>
<accession>A0A2T4HB20</accession>